<dbReference type="STRING" id="1873176.BFN67_03835"/>
<dbReference type="GO" id="GO:0008757">
    <property type="term" value="F:S-adenosylmethionine-dependent methyltransferase activity"/>
    <property type="evidence" value="ECO:0007669"/>
    <property type="project" value="UniProtKB-ARBA"/>
</dbReference>
<dbReference type="AlphaFoldDB" id="A0A1V8RNS1"/>
<accession>A0A1V8RNS1</accession>
<keyword evidence="5" id="KW-1185">Reference proteome</keyword>
<dbReference type="GO" id="GO:0008170">
    <property type="term" value="F:N-methyltransferase activity"/>
    <property type="evidence" value="ECO:0007669"/>
    <property type="project" value="UniProtKB-ARBA"/>
</dbReference>
<keyword evidence="1 4" id="KW-0489">Methyltransferase</keyword>
<dbReference type="GO" id="GO:0003676">
    <property type="term" value="F:nucleic acid binding"/>
    <property type="evidence" value="ECO:0007669"/>
    <property type="project" value="InterPro"/>
</dbReference>
<organism evidence="4 5">
    <name type="scientific">Manganibacter manganicus</name>
    <dbReference type="NCBI Taxonomy" id="1873176"/>
    <lineage>
        <taxon>Bacteria</taxon>
        <taxon>Pseudomonadati</taxon>
        <taxon>Pseudomonadota</taxon>
        <taxon>Alphaproteobacteria</taxon>
        <taxon>Hyphomicrobiales</taxon>
        <taxon>Phyllobacteriaceae</taxon>
        <taxon>Manganibacter</taxon>
    </lineage>
</organism>
<evidence type="ECO:0000313" key="4">
    <source>
        <dbReference type="EMBL" id="OQM74773.1"/>
    </source>
</evidence>
<dbReference type="PANTHER" id="PTHR47739:SF1">
    <property type="entry name" value="TRNA1(VAL) (ADENINE(37)-N6)-METHYLTRANSFERASE"/>
    <property type="match status" value="1"/>
</dbReference>
<dbReference type="Proteomes" id="UP000191905">
    <property type="component" value="Unassembled WGS sequence"/>
</dbReference>
<dbReference type="InterPro" id="IPR002052">
    <property type="entry name" value="DNA_methylase_N6_adenine_CS"/>
</dbReference>
<dbReference type="PANTHER" id="PTHR47739">
    <property type="entry name" value="TRNA1(VAL) (ADENINE(37)-N6)-METHYLTRANSFERASE"/>
    <property type="match status" value="1"/>
</dbReference>
<gene>
    <name evidence="4" type="ORF">BFN67_03835</name>
</gene>
<dbReference type="Gene3D" id="3.40.50.150">
    <property type="entry name" value="Vaccinia Virus protein VP39"/>
    <property type="match status" value="1"/>
</dbReference>
<keyword evidence="2" id="KW-0949">S-adenosyl-L-methionine</keyword>
<dbReference type="InterPro" id="IPR029063">
    <property type="entry name" value="SAM-dependent_MTases_sf"/>
</dbReference>
<sequence length="265" mass="27786">MIAATLSEREIPAHTIDSFHRGGFWLAQPARGGHRAGMDAMVLAAAVPSSFGGRLADFGAGAGAAALAVLSRCPDASAVLFERAAEMTIFADATLAHPANAHLASRASVLRADVSLEASARKTAGLADNSFDYVIMNPPFNMGDDRATPDELRRQAHVIQDGLFESWIRNAAAVLKPGGGLAIIARPQSLQAILAALSRRFANAELLALHPRADAAAIRIIIRAVHGARGKLSIRPPLVLHGDNGHTFTERADAVINGLGSLFGD</sequence>
<evidence type="ECO:0000259" key="3">
    <source>
        <dbReference type="Pfam" id="PF05175"/>
    </source>
</evidence>
<dbReference type="OrthoDB" id="5489421at2"/>
<evidence type="ECO:0000256" key="1">
    <source>
        <dbReference type="ARBA" id="ARBA00022603"/>
    </source>
</evidence>
<dbReference type="RefSeq" id="WP_080920311.1">
    <property type="nucleotide sequence ID" value="NZ_MDET01000023.1"/>
</dbReference>
<dbReference type="GO" id="GO:0032259">
    <property type="term" value="P:methylation"/>
    <property type="evidence" value="ECO:0007669"/>
    <property type="project" value="UniProtKB-KW"/>
</dbReference>
<comment type="caution">
    <text evidence="4">The sequence shown here is derived from an EMBL/GenBank/DDBJ whole genome shotgun (WGS) entry which is preliminary data.</text>
</comment>
<dbReference type="SUPFAM" id="SSF53335">
    <property type="entry name" value="S-adenosyl-L-methionine-dependent methyltransferases"/>
    <property type="match status" value="1"/>
</dbReference>
<dbReference type="EMBL" id="MDET01000023">
    <property type="protein sequence ID" value="OQM74773.1"/>
    <property type="molecule type" value="Genomic_DNA"/>
</dbReference>
<dbReference type="PROSITE" id="PS00092">
    <property type="entry name" value="N6_MTASE"/>
    <property type="match status" value="1"/>
</dbReference>
<dbReference type="InterPro" id="IPR007848">
    <property type="entry name" value="Small_mtfrase_dom"/>
</dbReference>
<dbReference type="InterPro" id="IPR050210">
    <property type="entry name" value="tRNA_Adenine-N(6)_MTase"/>
</dbReference>
<dbReference type="Pfam" id="PF05175">
    <property type="entry name" value="MTS"/>
    <property type="match status" value="1"/>
</dbReference>
<proteinExistence type="predicted"/>
<evidence type="ECO:0000313" key="5">
    <source>
        <dbReference type="Proteomes" id="UP000191905"/>
    </source>
</evidence>
<evidence type="ECO:0000256" key="2">
    <source>
        <dbReference type="ARBA" id="ARBA00022691"/>
    </source>
</evidence>
<reference evidence="4 5" key="1">
    <citation type="journal article" date="2016" name="Int. J. Syst. Evol. Microbiol.">
        <title>Pseudaminobacter manganicus sp. nov., isolated from sludge of a manganese mine.</title>
        <authorList>
            <person name="Li J."/>
            <person name="Huang J."/>
            <person name="Liao S."/>
            <person name="Wang G."/>
        </authorList>
    </citation>
    <scope>NUCLEOTIDE SEQUENCE [LARGE SCALE GENOMIC DNA]</scope>
    <source>
        <strain evidence="4 5">JH-7</strain>
    </source>
</reference>
<feature type="domain" description="Methyltransferase small" evidence="3">
    <location>
        <begin position="41"/>
        <end position="208"/>
    </location>
</feature>
<keyword evidence="4" id="KW-0808">Transferase</keyword>
<name>A0A1V8RNS1_9HYPH</name>
<protein>
    <submittedName>
        <fullName evidence="4">Methyltransferase</fullName>
    </submittedName>
</protein>